<accession>A0A1G6SD95</accession>
<dbReference type="RefSeq" id="WP_090390500.1">
    <property type="nucleotide sequence ID" value="NZ_FMZO01000006.1"/>
</dbReference>
<dbReference type="AlphaFoldDB" id="A0A1G6SD95"/>
<keyword evidence="4" id="KW-1185">Reference proteome</keyword>
<dbReference type="InterPro" id="IPR027783">
    <property type="entry name" value="Bacterial_PH-related"/>
</dbReference>
<reference evidence="4" key="1">
    <citation type="submission" date="2016-10" db="EMBL/GenBank/DDBJ databases">
        <authorList>
            <person name="Varghese N."/>
            <person name="Submissions S."/>
        </authorList>
    </citation>
    <scope>NUCLEOTIDE SEQUENCE [LARGE SCALE GENOMIC DNA]</scope>
    <source>
        <strain evidence="4">DSM 25811 / CCM 8410 / LMG 26954 / E90</strain>
    </source>
</reference>
<keyword evidence="1" id="KW-1133">Transmembrane helix</keyword>
<dbReference type="STRING" id="1285928.SAMN04487894_106180"/>
<proteinExistence type="predicted"/>
<evidence type="ECO:0000313" key="3">
    <source>
        <dbReference type="EMBL" id="SDD14641.1"/>
    </source>
</evidence>
<dbReference type="Proteomes" id="UP000198757">
    <property type="component" value="Unassembled WGS sequence"/>
</dbReference>
<feature type="transmembrane region" description="Helical" evidence="1">
    <location>
        <begin position="12"/>
        <end position="33"/>
    </location>
</feature>
<keyword evidence="1" id="KW-0812">Transmembrane</keyword>
<protein>
    <submittedName>
        <fullName evidence="3">PH domain-containing protein</fullName>
    </submittedName>
</protein>
<evidence type="ECO:0000256" key="1">
    <source>
        <dbReference type="SAM" id="Phobius"/>
    </source>
</evidence>
<organism evidence="3 4">
    <name type="scientific">Niabella drilacis (strain DSM 25811 / CCM 8410 / CCUG 62505 / LMG 26954 / E90)</name>
    <dbReference type="NCBI Taxonomy" id="1285928"/>
    <lineage>
        <taxon>Bacteria</taxon>
        <taxon>Pseudomonadati</taxon>
        <taxon>Bacteroidota</taxon>
        <taxon>Chitinophagia</taxon>
        <taxon>Chitinophagales</taxon>
        <taxon>Chitinophagaceae</taxon>
        <taxon>Niabella</taxon>
    </lineage>
</organism>
<evidence type="ECO:0000313" key="4">
    <source>
        <dbReference type="Proteomes" id="UP000198757"/>
    </source>
</evidence>
<feature type="domain" description="Bacterial Pleckstrin homology" evidence="2">
    <location>
        <begin position="63"/>
        <end position="160"/>
    </location>
</feature>
<gene>
    <name evidence="3" type="ORF">SAMN04487894_106180</name>
</gene>
<name>A0A1G6SD95_NIADE</name>
<dbReference type="EMBL" id="FMZO01000006">
    <property type="protein sequence ID" value="SDD14641.1"/>
    <property type="molecule type" value="Genomic_DNA"/>
</dbReference>
<sequence length="167" mass="18993">MDFSASYDRTTKTITTLVAVLMLAVLTSMWFSLKAAGTWLSLSFMAVVSFLAVLMPYGFSVKKYQLSNEELVICRPFGNKHILLTTLRSAVVIDPKLLRWSWRIFGSGGMFGYYGNFSNRQLGTMKWFMTRKDTAVLIETEQHKKIVISPDDPEGFVNTFKMFSSRA</sequence>
<keyword evidence="1" id="KW-0472">Membrane</keyword>
<evidence type="ECO:0000259" key="2">
    <source>
        <dbReference type="Pfam" id="PF10882"/>
    </source>
</evidence>
<feature type="transmembrane region" description="Helical" evidence="1">
    <location>
        <begin position="39"/>
        <end position="59"/>
    </location>
</feature>
<dbReference type="OrthoDB" id="952021at2"/>
<dbReference type="Pfam" id="PF10882">
    <property type="entry name" value="bPH_5"/>
    <property type="match status" value="1"/>
</dbReference>